<sequence length="283" mass="30359">MFHRIDANNRSHVVDVVSRFNPHVLIHIAVWEPDARVNTRHAVSYTQQAATSFLGAAAECPALEHIVLRSAASVYGRARGALTRPDESAPINPTTEFGRMAARLEAIANDVGQRAGVTIGAVRLAPVLGPHVPSPLGRLLRLPAVPFSALADPPFAVLRDADAAQALVAAARVGLAEPVNVVAPEAITAWQAILRGRRLPLPLFGPEWAMARRLSHFVGAPVPDHVIEMLHRGRLVDGGRALELLGVTPAQSTPEVIDRLYAWPSVVHVRPATPAPWQQSLAS</sequence>
<accession>A0A6J6YAB8</accession>
<dbReference type="Gene3D" id="3.40.50.720">
    <property type="entry name" value="NAD(P)-binding Rossmann-like Domain"/>
    <property type="match status" value="1"/>
</dbReference>
<dbReference type="Pfam" id="PF01370">
    <property type="entry name" value="Epimerase"/>
    <property type="match status" value="1"/>
</dbReference>
<evidence type="ECO:0000313" key="2">
    <source>
        <dbReference type="EMBL" id="CAB4805969.1"/>
    </source>
</evidence>
<proteinExistence type="predicted"/>
<dbReference type="InterPro" id="IPR001509">
    <property type="entry name" value="Epimerase_deHydtase"/>
</dbReference>
<dbReference type="AlphaFoldDB" id="A0A6J6YAB8"/>
<evidence type="ECO:0000259" key="1">
    <source>
        <dbReference type="Pfam" id="PF01370"/>
    </source>
</evidence>
<dbReference type="EMBL" id="CAFAAI010000231">
    <property type="protein sequence ID" value="CAB4805969.1"/>
    <property type="molecule type" value="Genomic_DNA"/>
</dbReference>
<reference evidence="2" key="1">
    <citation type="submission" date="2020-05" db="EMBL/GenBank/DDBJ databases">
        <authorList>
            <person name="Chiriac C."/>
            <person name="Salcher M."/>
            <person name="Ghai R."/>
            <person name="Kavagutti S V."/>
        </authorList>
    </citation>
    <scope>NUCLEOTIDE SEQUENCE</scope>
</reference>
<protein>
    <submittedName>
        <fullName evidence="2">Unannotated protein</fullName>
    </submittedName>
</protein>
<feature type="domain" description="NAD-dependent epimerase/dehydratase" evidence="1">
    <location>
        <begin position="2"/>
        <end position="132"/>
    </location>
</feature>
<dbReference type="InterPro" id="IPR036291">
    <property type="entry name" value="NAD(P)-bd_dom_sf"/>
</dbReference>
<name>A0A6J6YAB8_9ZZZZ</name>
<dbReference type="SUPFAM" id="SSF51735">
    <property type="entry name" value="NAD(P)-binding Rossmann-fold domains"/>
    <property type="match status" value="1"/>
</dbReference>
<organism evidence="2">
    <name type="scientific">freshwater metagenome</name>
    <dbReference type="NCBI Taxonomy" id="449393"/>
    <lineage>
        <taxon>unclassified sequences</taxon>
        <taxon>metagenomes</taxon>
        <taxon>ecological metagenomes</taxon>
    </lineage>
</organism>
<gene>
    <name evidence="2" type="ORF">UFOPK2992_01284</name>
</gene>